<dbReference type="PANTHER" id="PTHR10133">
    <property type="entry name" value="DNA POLYMERASE I"/>
    <property type="match status" value="1"/>
</dbReference>
<evidence type="ECO:0000256" key="10">
    <source>
        <dbReference type="NCBIfam" id="TIGR00593"/>
    </source>
</evidence>
<evidence type="ECO:0000256" key="3">
    <source>
        <dbReference type="ARBA" id="ARBA00022695"/>
    </source>
</evidence>
<dbReference type="SUPFAM" id="SSF56672">
    <property type="entry name" value="DNA/RNA polymerases"/>
    <property type="match status" value="1"/>
</dbReference>
<keyword evidence="7 11" id="KW-0238">DNA-binding</keyword>
<dbReference type="PANTHER" id="PTHR10133:SF27">
    <property type="entry name" value="DNA POLYMERASE NU"/>
    <property type="match status" value="1"/>
</dbReference>
<dbReference type="InterPro" id="IPR020046">
    <property type="entry name" value="5-3_exonucl_a-hlix_arch_N"/>
</dbReference>
<keyword evidence="2 11" id="KW-0808">Transferase</keyword>
<gene>
    <name evidence="11" type="primary">polA</name>
    <name evidence="15" type="ORF">HMPREF1871_00157</name>
</gene>
<dbReference type="RefSeq" id="WP_066128655.1">
    <property type="nucleotide sequence ID" value="NZ_KQ959857.1"/>
</dbReference>
<feature type="coiled-coil region" evidence="12">
    <location>
        <begin position="491"/>
        <end position="518"/>
    </location>
</feature>
<dbReference type="SUPFAM" id="SSF53098">
    <property type="entry name" value="Ribonuclease H-like"/>
    <property type="match status" value="1"/>
</dbReference>
<evidence type="ECO:0000259" key="14">
    <source>
        <dbReference type="SMART" id="SM00482"/>
    </source>
</evidence>
<comment type="function">
    <text evidence="11">In addition to polymerase activity, this DNA polymerase exhibits 5'-3' exonuclease activity.</text>
</comment>
<keyword evidence="8 11" id="KW-0234">DNA repair</keyword>
<comment type="caution">
    <text evidence="15">The sequence shown here is derived from an EMBL/GenBank/DDBJ whole genome shotgun (WGS) entry which is preliminary data.</text>
</comment>
<dbReference type="InterPro" id="IPR008918">
    <property type="entry name" value="HhH2"/>
</dbReference>
<dbReference type="SMART" id="SM00279">
    <property type="entry name" value="HhH2"/>
    <property type="match status" value="1"/>
</dbReference>
<evidence type="ECO:0000256" key="4">
    <source>
        <dbReference type="ARBA" id="ARBA00022705"/>
    </source>
</evidence>
<comment type="similarity">
    <text evidence="1 11">Belongs to the DNA polymerase type-A family.</text>
</comment>
<dbReference type="InterPro" id="IPR020045">
    <property type="entry name" value="DNA_polI_H3TH"/>
</dbReference>
<dbReference type="InterPro" id="IPR019760">
    <property type="entry name" value="DNA-dir_DNA_pol_A_CS"/>
</dbReference>
<dbReference type="Gene3D" id="1.10.150.20">
    <property type="entry name" value="5' to 3' exonuclease, C-terminal subdomain"/>
    <property type="match status" value="2"/>
</dbReference>
<protein>
    <recommendedName>
        <fullName evidence="10 11">DNA polymerase I</fullName>
        <ecNumber evidence="10 11">2.7.7.7</ecNumber>
    </recommendedName>
</protein>
<evidence type="ECO:0000313" key="15">
    <source>
        <dbReference type="EMBL" id="KXB58844.1"/>
    </source>
</evidence>
<dbReference type="InterPro" id="IPR029060">
    <property type="entry name" value="PIN-like_dom_sf"/>
</dbReference>
<dbReference type="CDD" id="cd09859">
    <property type="entry name" value="PIN_53EXO"/>
    <property type="match status" value="1"/>
</dbReference>
<evidence type="ECO:0000256" key="5">
    <source>
        <dbReference type="ARBA" id="ARBA00022763"/>
    </source>
</evidence>
<evidence type="ECO:0000256" key="11">
    <source>
        <dbReference type="RuleBase" id="RU004460"/>
    </source>
</evidence>
<dbReference type="PRINTS" id="PR00868">
    <property type="entry name" value="DNAPOLI"/>
</dbReference>
<evidence type="ECO:0000256" key="12">
    <source>
        <dbReference type="SAM" id="Coils"/>
    </source>
</evidence>
<dbReference type="SMART" id="SM00475">
    <property type="entry name" value="53EXOc"/>
    <property type="match status" value="1"/>
</dbReference>
<dbReference type="InterPro" id="IPR002421">
    <property type="entry name" value="5-3_exonuclease"/>
</dbReference>
<evidence type="ECO:0000313" key="16">
    <source>
        <dbReference type="Proteomes" id="UP000070467"/>
    </source>
</evidence>
<dbReference type="EC" id="2.7.7.7" evidence="10 11"/>
<dbReference type="GO" id="GO:0003887">
    <property type="term" value="F:DNA-directed DNA polymerase activity"/>
    <property type="evidence" value="ECO:0007669"/>
    <property type="project" value="UniProtKB-KW"/>
</dbReference>
<dbReference type="Gene3D" id="1.20.1060.10">
    <property type="entry name" value="Taq DNA Polymerase, Chain T, domain 4"/>
    <property type="match status" value="1"/>
</dbReference>
<dbReference type="Pfam" id="PF01367">
    <property type="entry name" value="5_3_exonuc"/>
    <property type="match status" value="1"/>
</dbReference>
<sequence length="869" mass="100463">MSKIILLDGNSLSYRAFYAMPPFKNKNGLYTNSVYGFVLMLDKILREVNPDYALVAFDKGKKTFRHKEYSEYKGTREKTPLELIEQFGYIRQLLDSYGIKYEENDEYEADDILGSYAKKASKLGNEVIIVTGDRDLTQLADEKITIYFTKKGVTEIEKYTLEFIKEKYNLNPKQIVDMKGLMGDKSDNIPGIAGVGEKTALKLLEEFETVENVLANIDKVSGKKLKEKLINGKQDAILSKNLATIYTDVKLENEIEDLTFNENIEKKEQLFKKLGFTSFLKKLSNNKNKTESINEKIEILKANRYTKIRIQSAVIYIENLTEDYHNSVVVGACLYTNKRLYIFDLEEFFLNKNIKEYLESKEEKNIYDFKKVSFLAKKYNIEIEENVFDAKIASYLIDVNVKAQLDKIVNTYLGELLESDEEIYGKGKKRKLPDREKINSYLLKIVTSLSKLEEILQKLLKKQNIIDLYKIEIKTSKTLANMEYNGIFVEEKALLKISEELEKRIKTLENSIYTLSGEEFNINSPKQLGEILFDKLQLRVIKKTKTGYSTSSEVLEQLKEESPIIKLIMEYRMLAKLNSTYAKGLIKDITKEGKIHTRYEQTLAQTGRLSSVNPNLQNIPIKIEEGKKIRKAFIPESKDNIILSIDYSQIELRILAHIANDEKMIEAFNNDLDIHKKTASEVNNVPIEEVTPKMRSEAKAVNFGIVYGISDFGLSNNLGISRKRAKEFIDKYLNTFSGVKKYMEDIVEFAKEHEYVETIFKRRRYIPEINSKNKILKNLNSRIAMNTPVQGSAADIIKIAMNKVYEYLKNSNIRAKMLLQIHDELIFDVHKDDRKILEKEVKKIMENVADLKVKLKASVSYGDNWYEAK</sequence>
<dbReference type="CDD" id="cd06140">
    <property type="entry name" value="DNA_polA_I_Bacillus_like_exo"/>
    <property type="match status" value="1"/>
</dbReference>
<dbReference type="SMART" id="SM00482">
    <property type="entry name" value="POLAc"/>
    <property type="match status" value="1"/>
</dbReference>
<evidence type="ECO:0000256" key="6">
    <source>
        <dbReference type="ARBA" id="ARBA00022932"/>
    </source>
</evidence>
<dbReference type="Gene3D" id="3.30.420.10">
    <property type="entry name" value="Ribonuclease H-like superfamily/Ribonuclease H"/>
    <property type="match status" value="1"/>
</dbReference>
<proteinExistence type="inferred from homology"/>
<dbReference type="CDD" id="cd09898">
    <property type="entry name" value="H3TH_53EXO"/>
    <property type="match status" value="1"/>
</dbReference>
<dbReference type="InterPro" id="IPR012337">
    <property type="entry name" value="RNaseH-like_sf"/>
</dbReference>
<keyword evidence="16" id="KW-1185">Reference proteome</keyword>
<evidence type="ECO:0000259" key="13">
    <source>
        <dbReference type="SMART" id="SM00475"/>
    </source>
</evidence>
<feature type="domain" description="DNA-directed DNA polymerase family A palm" evidence="14">
    <location>
        <begin position="626"/>
        <end position="833"/>
    </location>
</feature>
<dbReference type="InterPro" id="IPR001098">
    <property type="entry name" value="DNA-dir_DNA_pol_A_palm_dom"/>
</dbReference>
<dbReference type="Pfam" id="PF00476">
    <property type="entry name" value="DNA_pol_A"/>
    <property type="match status" value="1"/>
</dbReference>
<dbReference type="EMBL" id="LSDB01000004">
    <property type="protein sequence ID" value="KXB58844.1"/>
    <property type="molecule type" value="Genomic_DNA"/>
</dbReference>
<name>A0ABR5TNQ4_9BACL</name>
<dbReference type="InterPro" id="IPR054690">
    <property type="entry name" value="DNA_polI_exonuclease"/>
</dbReference>
<dbReference type="PROSITE" id="PS00447">
    <property type="entry name" value="DNA_POLYMERASE_A"/>
    <property type="match status" value="1"/>
</dbReference>
<evidence type="ECO:0000256" key="8">
    <source>
        <dbReference type="ARBA" id="ARBA00023204"/>
    </source>
</evidence>
<dbReference type="Gene3D" id="3.40.50.1010">
    <property type="entry name" value="5'-nuclease"/>
    <property type="match status" value="1"/>
</dbReference>
<evidence type="ECO:0000256" key="1">
    <source>
        <dbReference type="ARBA" id="ARBA00007705"/>
    </source>
</evidence>
<accession>A0ABR5TNQ4</accession>
<keyword evidence="11" id="KW-0269">Exonuclease</keyword>
<dbReference type="CDD" id="cd08637">
    <property type="entry name" value="DNA_pol_A_pol_I_C"/>
    <property type="match status" value="1"/>
</dbReference>
<comment type="subunit">
    <text evidence="11">Single-chain monomer with multiple functions.</text>
</comment>
<dbReference type="InterPro" id="IPR036397">
    <property type="entry name" value="RNaseH_sf"/>
</dbReference>
<keyword evidence="4 11" id="KW-0235">DNA replication</keyword>
<comment type="catalytic activity">
    <reaction evidence="9 11">
        <text>DNA(n) + a 2'-deoxyribonucleoside 5'-triphosphate = DNA(n+1) + diphosphate</text>
        <dbReference type="Rhea" id="RHEA:22508"/>
        <dbReference type="Rhea" id="RHEA-COMP:17339"/>
        <dbReference type="Rhea" id="RHEA-COMP:17340"/>
        <dbReference type="ChEBI" id="CHEBI:33019"/>
        <dbReference type="ChEBI" id="CHEBI:61560"/>
        <dbReference type="ChEBI" id="CHEBI:173112"/>
        <dbReference type="EC" id="2.7.7.7"/>
    </reaction>
</comment>
<feature type="domain" description="5'-3' exonuclease" evidence="13">
    <location>
        <begin position="2"/>
        <end position="261"/>
    </location>
</feature>
<dbReference type="NCBIfam" id="NF004397">
    <property type="entry name" value="PRK05755.1"/>
    <property type="match status" value="1"/>
</dbReference>
<dbReference type="NCBIfam" id="TIGR00593">
    <property type="entry name" value="pola"/>
    <property type="match status" value="1"/>
</dbReference>
<dbReference type="SUPFAM" id="SSF47807">
    <property type="entry name" value="5' to 3' exonuclease, C-terminal subdomain"/>
    <property type="match status" value="1"/>
</dbReference>
<dbReference type="Pfam" id="PF22619">
    <property type="entry name" value="DNA_polI_exo1"/>
    <property type="match status" value="1"/>
</dbReference>
<keyword evidence="3 11" id="KW-0548">Nucleotidyltransferase</keyword>
<keyword evidence="5 11" id="KW-0227">DNA damage</keyword>
<evidence type="ECO:0000256" key="7">
    <source>
        <dbReference type="ARBA" id="ARBA00023125"/>
    </source>
</evidence>
<reference evidence="15 16" key="1">
    <citation type="submission" date="2016-01" db="EMBL/GenBank/DDBJ databases">
        <authorList>
            <person name="Mitreva M."/>
            <person name="Pepin K.H."/>
            <person name="Mihindukulasuriya K.A."/>
            <person name="Fulton R."/>
            <person name="Fronick C."/>
            <person name="O'Laughlin M."/>
            <person name="Miner T."/>
            <person name="Herter B."/>
            <person name="Rosa B.A."/>
            <person name="Cordes M."/>
            <person name="Tomlinson C."/>
            <person name="Wollam A."/>
            <person name="Palsikar V.B."/>
            <person name="Mardis E.R."/>
            <person name="Wilson R.K."/>
        </authorList>
    </citation>
    <scope>NUCLEOTIDE SEQUENCE [LARGE SCALE GENOMIC DNA]</scope>
    <source>
        <strain evidence="15 16">KA00071</strain>
    </source>
</reference>
<dbReference type="InterPro" id="IPR018320">
    <property type="entry name" value="DNA_polymerase_1"/>
</dbReference>
<dbReference type="Pfam" id="PF02739">
    <property type="entry name" value="5_3_exonuc_N"/>
    <property type="match status" value="1"/>
</dbReference>
<dbReference type="InterPro" id="IPR036279">
    <property type="entry name" value="5-3_exonuclease_C_sf"/>
</dbReference>
<dbReference type="Gene3D" id="3.30.70.370">
    <property type="match status" value="1"/>
</dbReference>
<dbReference type="InterPro" id="IPR043502">
    <property type="entry name" value="DNA/RNA_pol_sf"/>
</dbReference>
<dbReference type="SUPFAM" id="SSF88723">
    <property type="entry name" value="PIN domain-like"/>
    <property type="match status" value="1"/>
</dbReference>
<keyword evidence="11" id="KW-0378">Hydrolase</keyword>
<dbReference type="InterPro" id="IPR002298">
    <property type="entry name" value="DNA_polymerase_A"/>
</dbReference>
<keyword evidence="12" id="KW-0175">Coiled coil</keyword>
<organism evidence="15 16">
    <name type="scientific">Gemelliphila asaccharolytica</name>
    <dbReference type="NCBI Taxonomy" id="502393"/>
    <lineage>
        <taxon>Bacteria</taxon>
        <taxon>Bacillati</taxon>
        <taxon>Bacillota</taxon>
        <taxon>Bacilli</taxon>
        <taxon>Bacillales</taxon>
        <taxon>Gemellaceae</taxon>
        <taxon>Gemelliphila</taxon>
    </lineage>
</organism>
<dbReference type="Proteomes" id="UP000070467">
    <property type="component" value="Unassembled WGS sequence"/>
</dbReference>
<evidence type="ECO:0000256" key="9">
    <source>
        <dbReference type="ARBA" id="ARBA00049244"/>
    </source>
</evidence>
<evidence type="ECO:0000256" key="2">
    <source>
        <dbReference type="ARBA" id="ARBA00022679"/>
    </source>
</evidence>
<keyword evidence="6 11" id="KW-0239">DNA-directed DNA polymerase</keyword>
<keyword evidence="11" id="KW-0540">Nuclease</keyword>